<reference evidence="2 3" key="1">
    <citation type="submission" date="2019-12" db="EMBL/GenBank/DDBJ databases">
        <title>Genomic-based taxomic classification of the family Erythrobacteraceae.</title>
        <authorList>
            <person name="Xu L."/>
        </authorList>
    </citation>
    <scope>NUCLEOTIDE SEQUENCE [LARGE SCALE GENOMIC DNA]</scope>
    <source>
        <strain evidence="2 3">H32</strain>
    </source>
</reference>
<sequence length="365" mass="40119">MTGRIRSVGSLKPLAWFLAIALASIVSWSALTAYEFYALGLYPVREEPPVFTTYFLLRSLFALAIAGALVSVLTFGVVDSALCRERLTITQRTLALAAMFTGFVLTAVFLADPETFRAMAEEDSAAEWLSAIFTLGAGCLFAVEALIRARNLEGGRLRHVPVLIASGFALLFFLIGMEEISWMQRIADFDTPAAIEEINWQGEFNLHNIHTDLSETVYYTGAGIFLCLFPLLRETVRPGVAALDALLGFLPARSVAAISAPTAMFNYGHWNLIPIQVTAFATLLVMLAFGNAARLRGDRSEACLFGFLAFGILAGQSIFLTLGQRMIEIPNATEFKELFISVGIGWFAINRFMTWYKKGSFSALR</sequence>
<organism evidence="2 3">
    <name type="scientific">Pelagerythrobacter marinus</name>
    <dbReference type="NCBI Taxonomy" id="538382"/>
    <lineage>
        <taxon>Bacteria</taxon>
        <taxon>Pseudomonadati</taxon>
        <taxon>Pseudomonadota</taxon>
        <taxon>Alphaproteobacteria</taxon>
        <taxon>Sphingomonadales</taxon>
        <taxon>Erythrobacteraceae</taxon>
        <taxon>Pelagerythrobacter</taxon>
    </lineage>
</organism>
<dbReference type="Proteomes" id="UP000444401">
    <property type="component" value="Unassembled WGS sequence"/>
</dbReference>
<feature type="transmembrane region" description="Helical" evidence="1">
    <location>
        <begin position="126"/>
        <end position="147"/>
    </location>
</feature>
<name>A0ABW9UUW4_9SPHN</name>
<feature type="transmembrane region" description="Helical" evidence="1">
    <location>
        <begin position="239"/>
        <end position="260"/>
    </location>
</feature>
<accession>A0ABW9UUW4</accession>
<keyword evidence="3" id="KW-1185">Reference proteome</keyword>
<evidence type="ECO:0000313" key="2">
    <source>
        <dbReference type="EMBL" id="MXO68641.1"/>
    </source>
</evidence>
<dbReference type="EMBL" id="WTYO01000003">
    <property type="protein sequence ID" value="MXO68641.1"/>
    <property type="molecule type" value="Genomic_DNA"/>
</dbReference>
<proteinExistence type="predicted"/>
<feature type="transmembrane region" description="Helical" evidence="1">
    <location>
        <begin position="302"/>
        <end position="323"/>
    </location>
</feature>
<feature type="transmembrane region" description="Helical" evidence="1">
    <location>
        <begin position="216"/>
        <end position="232"/>
    </location>
</feature>
<keyword evidence="1" id="KW-0472">Membrane</keyword>
<feature type="transmembrane region" description="Helical" evidence="1">
    <location>
        <begin position="272"/>
        <end position="290"/>
    </location>
</feature>
<feature type="transmembrane region" description="Helical" evidence="1">
    <location>
        <begin position="338"/>
        <end position="356"/>
    </location>
</feature>
<gene>
    <name evidence="2" type="ORF">GRI72_07355</name>
</gene>
<feature type="transmembrane region" description="Helical" evidence="1">
    <location>
        <begin position="159"/>
        <end position="177"/>
    </location>
</feature>
<comment type="caution">
    <text evidence="2">The sequence shown here is derived from an EMBL/GenBank/DDBJ whole genome shotgun (WGS) entry which is preliminary data.</text>
</comment>
<keyword evidence="1" id="KW-0812">Transmembrane</keyword>
<dbReference type="RefSeq" id="WP_067463339.1">
    <property type="nucleotide sequence ID" value="NZ_WTYO01000003.1"/>
</dbReference>
<keyword evidence="1" id="KW-1133">Transmembrane helix</keyword>
<evidence type="ECO:0000256" key="1">
    <source>
        <dbReference type="SAM" id="Phobius"/>
    </source>
</evidence>
<feature type="transmembrane region" description="Helical" evidence="1">
    <location>
        <begin position="56"/>
        <end position="82"/>
    </location>
</feature>
<evidence type="ECO:0000313" key="3">
    <source>
        <dbReference type="Proteomes" id="UP000444401"/>
    </source>
</evidence>
<feature type="transmembrane region" description="Helical" evidence="1">
    <location>
        <begin position="94"/>
        <end position="111"/>
    </location>
</feature>
<protein>
    <submittedName>
        <fullName evidence="2">Uncharacterized protein</fullName>
    </submittedName>
</protein>